<feature type="transmembrane region" description="Helical" evidence="1">
    <location>
        <begin position="54"/>
        <end position="79"/>
    </location>
</feature>
<dbReference type="AlphaFoldDB" id="A0A9N8VLY1"/>
<gene>
    <name evidence="3" type="ORF">POCULU_LOCUS245</name>
</gene>
<dbReference type="GO" id="GO:0035091">
    <property type="term" value="F:phosphatidylinositol binding"/>
    <property type="evidence" value="ECO:0007669"/>
    <property type="project" value="InterPro"/>
</dbReference>
<dbReference type="PROSITE" id="PS50195">
    <property type="entry name" value="PX"/>
    <property type="match status" value="1"/>
</dbReference>
<dbReference type="PANTHER" id="PTHR22775:SF3">
    <property type="entry name" value="SORTING NEXIN-13"/>
    <property type="match status" value="1"/>
</dbReference>
<protein>
    <submittedName>
        <fullName evidence="3">8031_t:CDS:1</fullName>
    </submittedName>
</protein>
<reference evidence="3" key="1">
    <citation type="submission" date="2021-06" db="EMBL/GenBank/DDBJ databases">
        <authorList>
            <person name="Kallberg Y."/>
            <person name="Tangrot J."/>
            <person name="Rosling A."/>
        </authorList>
    </citation>
    <scope>NUCLEOTIDE SEQUENCE</scope>
    <source>
        <strain evidence="3">IA702</strain>
    </source>
</reference>
<evidence type="ECO:0000313" key="3">
    <source>
        <dbReference type="EMBL" id="CAG8454994.1"/>
    </source>
</evidence>
<dbReference type="InterPro" id="IPR036871">
    <property type="entry name" value="PX_dom_sf"/>
</dbReference>
<keyword evidence="1" id="KW-1133">Transmembrane helix</keyword>
<keyword evidence="1" id="KW-0472">Membrane</keyword>
<accession>A0A9N8VLY1</accession>
<evidence type="ECO:0000313" key="4">
    <source>
        <dbReference type="Proteomes" id="UP000789572"/>
    </source>
</evidence>
<dbReference type="PANTHER" id="PTHR22775">
    <property type="entry name" value="SORTING NEXIN"/>
    <property type="match status" value="1"/>
</dbReference>
<keyword evidence="4" id="KW-1185">Reference proteome</keyword>
<keyword evidence="1" id="KW-0812">Transmembrane</keyword>
<sequence>MAMPLATRHNTVRTTTKATSRILLTRVILICIATTSFLFFHYDYYVEIIALSEVHISAVLATSFNSVCALKLAIILFIYELYAITQSLIYYMSVGPVVHKQCERSLQVTPQKSIRHPIFSYRHPSLYIAASANLIKHAKLPAIFPAWNTSVKTRKSIEQRSFSESPQQKRADYDSIQQAVIKHRTPPLSGKLSRDAFTKSNRELAMLSDSCNNHITNELLEDNASTGIVNVNFPESDVTESYVKPVFNRINISDYSTKIEQVTSSAMTSITNRRKLLAASSSGNDSTYITDANLDLERRNWQGEKNQFTRHVTKILAYDRAATSKMFFETIETKPKADNDDYNNTSIPRIDNRGDAFRTVCHHHPDVIVAPPGDLFLETKCLKLDREIDDVVDSLRAVRDFVRFKEAHGQNDDELEMSVKLLKHHSTRLQTLKDQRAQYMKQTTENVLSPERTKISVASWFLDMSEKAVYYTILVEQYDSHGILKFGWIVPRRYREFVSLHSKLKGSVDGIDKLELPSKRYFFNLEPTFLNERQSRLEQYLQSLVSNVEVCESMTFRSFLNKGSE</sequence>
<dbReference type="EMBL" id="CAJVPJ010000012">
    <property type="protein sequence ID" value="CAG8454994.1"/>
    <property type="molecule type" value="Genomic_DNA"/>
</dbReference>
<proteinExistence type="predicted"/>
<dbReference type="Proteomes" id="UP000789572">
    <property type="component" value="Unassembled WGS sequence"/>
</dbReference>
<name>A0A9N8VLY1_9GLOM</name>
<comment type="caution">
    <text evidence="3">The sequence shown here is derived from an EMBL/GenBank/DDBJ whole genome shotgun (WGS) entry which is preliminary data.</text>
</comment>
<evidence type="ECO:0000256" key="1">
    <source>
        <dbReference type="SAM" id="Phobius"/>
    </source>
</evidence>
<dbReference type="Pfam" id="PF00787">
    <property type="entry name" value="PX"/>
    <property type="match status" value="1"/>
</dbReference>
<dbReference type="OrthoDB" id="2422162at2759"/>
<dbReference type="SUPFAM" id="SSF64268">
    <property type="entry name" value="PX domain"/>
    <property type="match status" value="1"/>
</dbReference>
<feature type="domain" description="PX" evidence="2">
    <location>
        <begin position="449"/>
        <end position="565"/>
    </location>
</feature>
<feature type="transmembrane region" description="Helical" evidence="1">
    <location>
        <begin position="23"/>
        <end position="42"/>
    </location>
</feature>
<organism evidence="3 4">
    <name type="scientific">Paraglomus occultum</name>
    <dbReference type="NCBI Taxonomy" id="144539"/>
    <lineage>
        <taxon>Eukaryota</taxon>
        <taxon>Fungi</taxon>
        <taxon>Fungi incertae sedis</taxon>
        <taxon>Mucoromycota</taxon>
        <taxon>Glomeromycotina</taxon>
        <taxon>Glomeromycetes</taxon>
        <taxon>Paraglomerales</taxon>
        <taxon>Paraglomeraceae</taxon>
        <taxon>Paraglomus</taxon>
    </lineage>
</organism>
<evidence type="ECO:0000259" key="2">
    <source>
        <dbReference type="PROSITE" id="PS50195"/>
    </source>
</evidence>
<dbReference type="InterPro" id="IPR001683">
    <property type="entry name" value="PX_dom"/>
</dbReference>
<dbReference type="Gene3D" id="3.30.1520.10">
    <property type="entry name" value="Phox-like domain"/>
    <property type="match status" value="1"/>
</dbReference>
<dbReference type="SMART" id="SM00312">
    <property type="entry name" value="PX"/>
    <property type="match status" value="1"/>
</dbReference>